<organism evidence="1 2">
    <name type="scientific">Flavonifractor plautii</name>
    <name type="common">Fusobacterium plautii</name>
    <dbReference type="NCBI Taxonomy" id="292800"/>
    <lineage>
        <taxon>Bacteria</taxon>
        <taxon>Bacillati</taxon>
        <taxon>Bacillota</taxon>
        <taxon>Clostridia</taxon>
        <taxon>Eubacteriales</taxon>
        <taxon>Oscillospiraceae</taxon>
        <taxon>Flavonifractor</taxon>
    </lineage>
</organism>
<reference evidence="1" key="1">
    <citation type="submission" date="2023-01" db="EMBL/GenBank/DDBJ databases">
        <title>Human gut microbiome strain richness.</title>
        <authorList>
            <person name="Chen-Liaw A."/>
        </authorList>
    </citation>
    <scope>NUCLEOTIDE SEQUENCE</scope>
    <source>
        <strain evidence="1">1001287st1_F4_1001285I_161205</strain>
    </source>
</reference>
<proteinExistence type="predicted"/>
<evidence type="ECO:0000313" key="1">
    <source>
        <dbReference type="EMBL" id="MDB7932174.1"/>
    </source>
</evidence>
<protein>
    <recommendedName>
        <fullName evidence="3">Transposase, YhgA-like</fullName>
    </recommendedName>
</protein>
<accession>A0AAW6CGL3</accession>
<evidence type="ECO:0000313" key="2">
    <source>
        <dbReference type="Proteomes" id="UP001211173"/>
    </source>
</evidence>
<gene>
    <name evidence="1" type="ORF">PNE06_03695</name>
</gene>
<dbReference type="EMBL" id="JAQLWV010000004">
    <property type="protein sequence ID" value="MDB7932174.1"/>
    <property type="molecule type" value="Genomic_DNA"/>
</dbReference>
<dbReference type="RefSeq" id="WP_195324951.1">
    <property type="nucleotide sequence ID" value="NZ_JADMVZ010000006.1"/>
</dbReference>
<evidence type="ECO:0008006" key="3">
    <source>
        <dbReference type="Google" id="ProtNLM"/>
    </source>
</evidence>
<comment type="caution">
    <text evidence="1">The sequence shown here is derived from an EMBL/GenBank/DDBJ whole genome shotgun (WGS) entry which is preliminary data.</text>
</comment>
<dbReference type="Proteomes" id="UP001211173">
    <property type="component" value="Unassembled WGS sequence"/>
</dbReference>
<name>A0AAW6CGL3_FLAPL</name>
<dbReference type="AlphaFoldDB" id="A0AAW6CGL3"/>
<sequence length="320" mass="36460">MTTERQKARDAIMDMNANDGIAANREYKDRLFTFIFGKEENRPYLLQLYNALNGTSYTDPSELEITTLQDVIYIRQKNDISFLLDSELSLYEQQSSYNPNMPLRGLMYFSALYRQFLSRQGTDLYSSSLVKIPSPRYVVFYNGLRELPDVSKLRLSDAFEIPNESGEFEWTATVYNVNAGRNSAIMESCVALAQYADFIQWVRENSETMPAKDAVDAAVRQAIAQNYLNGFFKKHREEVVDVSLTEFNEEEFVRNRLKEGEAIGEARGVAKGVAKGVVQGEARLGKLVDLLLKQGLIDLAQLVAVDAQEREKQYQRFGIN</sequence>